<gene>
    <name evidence="6" type="ORF">EKO04_007243</name>
</gene>
<keyword evidence="2" id="KW-0808">Transferase</keyword>
<dbReference type="GO" id="GO:0032259">
    <property type="term" value="P:methylation"/>
    <property type="evidence" value="ECO:0007669"/>
    <property type="project" value="UniProtKB-KW"/>
</dbReference>
<dbReference type="Gene3D" id="3.90.1580.10">
    <property type="entry name" value="paralog of FGE (formylglycine-generating enzyme)"/>
    <property type="match status" value="1"/>
</dbReference>
<evidence type="ECO:0000256" key="2">
    <source>
        <dbReference type="ARBA" id="ARBA00022679"/>
    </source>
</evidence>
<feature type="domain" description="Histidine-specific methyltransferase SAM-dependent" evidence="5">
    <location>
        <begin position="21"/>
        <end position="325"/>
    </location>
</feature>
<dbReference type="InterPro" id="IPR051128">
    <property type="entry name" value="EgtD_Methyltrsf_superfamily"/>
</dbReference>
<accession>A0A8H7J3N7</accession>
<evidence type="ECO:0000313" key="6">
    <source>
        <dbReference type="EMBL" id="KAF9694698.1"/>
    </source>
</evidence>
<dbReference type="InterPro" id="IPR016187">
    <property type="entry name" value="CTDL_fold"/>
</dbReference>
<dbReference type="InterPro" id="IPR042095">
    <property type="entry name" value="SUMF_sf"/>
</dbReference>
<dbReference type="InterPro" id="IPR019257">
    <property type="entry name" value="MeTrfase_dom"/>
</dbReference>
<evidence type="ECO:0000259" key="4">
    <source>
        <dbReference type="Pfam" id="PF03781"/>
    </source>
</evidence>
<dbReference type="SUPFAM" id="SSF56436">
    <property type="entry name" value="C-type lectin-like"/>
    <property type="match status" value="1"/>
</dbReference>
<feature type="region of interest" description="Disordered" evidence="3">
    <location>
        <begin position="704"/>
        <end position="725"/>
    </location>
</feature>
<evidence type="ECO:0000256" key="1">
    <source>
        <dbReference type="ARBA" id="ARBA00022603"/>
    </source>
</evidence>
<dbReference type="EMBL" id="RZGK01000013">
    <property type="protein sequence ID" value="KAF9694698.1"/>
    <property type="molecule type" value="Genomic_DNA"/>
</dbReference>
<keyword evidence="7" id="KW-1185">Reference proteome</keyword>
<dbReference type="InterPro" id="IPR005532">
    <property type="entry name" value="SUMF_dom"/>
</dbReference>
<dbReference type="Gene3D" id="3.40.50.150">
    <property type="entry name" value="Vaccinia Virus protein VP39"/>
    <property type="match status" value="1"/>
</dbReference>
<dbReference type="PANTHER" id="PTHR43397">
    <property type="entry name" value="ERGOTHIONEINE BIOSYNTHESIS PROTEIN 1"/>
    <property type="match status" value="1"/>
</dbReference>
<dbReference type="Proteomes" id="UP000651452">
    <property type="component" value="Unassembled WGS sequence"/>
</dbReference>
<protein>
    <submittedName>
        <fullName evidence="6">Uncharacterized protein</fullName>
    </submittedName>
</protein>
<evidence type="ECO:0000259" key="5">
    <source>
        <dbReference type="Pfam" id="PF10017"/>
    </source>
</evidence>
<dbReference type="InterPro" id="IPR017805">
    <property type="entry name" value="SAM_MeTrfase_EasF-type_put"/>
</dbReference>
<keyword evidence="1" id="KW-0489">Methyltransferase</keyword>
<proteinExistence type="predicted"/>
<evidence type="ECO:0000313" key="7">
    <source>
        <dbReference type="Proteomes" id="UP000651452"/>
    </source>
</evidence>
<evidence type="ECO:0000256" key="3">
    <source>
        <dbReference type="SAM" id="MobiDB-lite"/>
    </source>
</evidence>
<feature type="domain" description="Sulfatase-modifying factor enzyme-like" evidence="4">
    <location>
        <begin position="548"/>
        <end position="840"/>
    </location>
</feature>
<dbReference type="AlphaFoldDB" id="A0A8H7J3N7"/>
<dbReference type="NCBIfam" id="TIGR03439">
    <property type="entry name" value="methyl_EasF"/>
    <property type="match status" value="1"/>
</dbReference>
<reference evidence="6" key="1">
    <citation type="submission" date="2018-12" db="EMBL/GenBank/DDBJ databases">
        <authorList>
            <person name="Syme R.A."/>
            <person name="Farfan-Caceres L."/>
            <person name="Lichtenzveig J."/>
        </authorList>
    </citation>
    <scope>NUCLEOTIDE SEQUENCE</scope>
    <source>
        <strain evidence="6">Al4</strain>
    </source>
</reference>
<organism evidence="6 7">
    <name type="scientific">Ascochyta lentis</name>
    <dbReference type="NCBI Taxonomy" id="205686"/>
    <lineage>
        <taxon>Eukaryota</taxon>
        <taxon>Fungi</taxon>
        <taxon>Dikarya</taxon>
        <taxon>Ascomycota</taxon>
        <taxon>Pezizomycotina</taxon>
        <taxon>Dothideomycetes</taxon>
        <taxon>Pleosporomycetidae</taxon>
        <taxon>Pleosporales</taxon>
        <taxon>Pleosporineae</taxon>
        <taxon>Didymellaceae</taxon>
        <taxon>Ascochyta</taxon>
    </lineage>
</organism>
<reference evidence="6" key="2">
    <citation type="submission" date="2020-09" db="EMBL/GenBank/DDBJ databases">
        <title>Reference genome assembly for Australian Ascochyta lentis isolate Al4.</title>
        <authorList>
            <person name="Lee R.C."/>
            <person name="Farfan-Caceres L.M."/>
            <person name="Debler J.W."/>
            <person name="Williams A.H."/>
            <person name="Henares B.M."/>
        </authorList>
    </citation>
    <scope>NUCLEOTIDE SEQUENCE</scope>
    <source>
        <strain evidence="6">Al4</strain>
    </source>
</reference>
<dbReference type="Pfam" id="PF10017">
    <property type="entry name" value="Methyltransf_33"/>
    <property type="match status" value="1"/>
</dbReference>
<sequence>MVGSTKIIDIRVGSTDFDIVADIKKGLKPQDGGEKSLPTLLLYDEAGLRLFEKITYLDEYYLTNAEIEVLEACAEQIARRVQPGSVIVELGSGNLRKVNILLQAIDRLGKDVDYYAVDLSLPELERTFSEIPTEGYKHVRCFGLHGTYDHALEWLKSSSVKDKPKTILWLGSSLGNFKRREAAPFLAGFGDAISTGDTMLIGIDSCKDPSRVYHAYNDRQNVTHEFILNGLKHANKLMGNQTFKLDEWEVIGEFDEKAGRHHAFVAPLKDVVIEGVEIPRGERIRIEESYKYSRGEISELWENAGLAENTVWSNSRGDYGLHFVSKPAVFFPTKPEVYAAQPVPSLTEWHELWKAWDAVTRQMIPEEELLSKPINLRNACIFYLGHIPTFLDIHMARATDSKASDPAYFWQIFERGIDPDVDDPEKCHTHSQIPDFWPPLDEILMHQQTVRTKAEDLYTSGAVESSPRVARAMWLGFEHEAMHLETLLYMLVQSDRVLPPPGTTIPDFAALSKRSAATSVENEWFTIPEADIQIGLDDAENDKTTKRYFGWDNERPSRSAHVKSFRAKARPITNGEYAAYLTKTGRTTIPASWCEQQHLSDVARVANKRDSVINGLHNGTNGSSTNLIDGKFVKTVYGTVPLKYALDWPVVASYDEVAGCAQWMGGRIPTLEEARSIYSYVDRSKNKEFEAHGNTIPAVNGHLINNGVDESPPSQPLSNGDSGAANGHTLNPHDLFIDLEETNVGFKHWHPVSVAEKGGKLCGQSDLGGVWEWTSTVLEKHVGFEPMELYPAYTADFFDGKHNITLGGSWATIPRIAGRKTFVNWYQRNYPYVWAGARVVADG</sequence>
<name>A0A8H7J3N7_9PLEO</name>
<dbReference type="Pfam" id="PF03781">
    <property type="entry name" value="FGE-sulfatase"/>
    <property type="match status" value="1"/>
</dbReference>
<dbReference type="OrthoDB" id="659at2759"/>
<dbReference type="GO" id="GO:0008168">
    <property type="term" value="F:methyltransferase activity"/>
    <property type="evidence" value="ECO:0007669"/>
    <property type="project" value="UniProtKB-KW"/>
</dbReference>
<dbReference type="PANTHER" id="PTHR43397:SF1">
    <property type="entry name" value="ERGOTHIONEINE BIOSYNTHESIS PROTEIN 1"/>
    <property type="match status" value="1"/>
</dbReference>
<dbReference type="InterPro" id="IPR029063">
    <property type="entry name" value="SAM-dependent_MTases_sf"/>
</dbReference>
<comment type="caution">
    <text evidence="6">The sequence shown here is derived from an EMBL/GenBank/DDBJ whole genome shotgun (WGS) entry which is preliminary data.</text>
</comment>